<keyword evidence="2" id="KW-1185">Reference proteome</keyword>
<accession>A0ABS9ZTM5</accession>
<evidence type="ECO:0000313" key="1">
    <source>
        <dbReference type="EMBL" id="MCJ0741956.1"/>
    </source>
</evidence>
<dbReference type="Proteomes" id="UP001165460">
    <property type="component" value="Unassembled WGS sequence"/>
</dbReference>
<dbReference type="RefSeq" id="WP_243359805.1">
    <property type="nucleotide sequence ID" value="NZ_JALGBH010000001.1"/>
</dbReference>
<name>A0ABS9ZTM5_9SPHI</name>
<organism evidence="1 2">
    <name type="scientific">Pedobacter montanisoli</name>
    <dbReference type="NCBI Taxonomy" id="2923277"/>
    <lineage>
        <taxon>Bacteria</taxon>
        <taxon>Pseudomonadati</taxon>
        <taxon>Bacteroidota</taxon>
        <taxon>Sphingobacteriia</taxon>
        <taxon>Sphingobacteriales</taxon>
        <taxon>Sphingobacteriaceae</taxon>
        <taxon>Pedobacter</taxon>
    </lineage>
</organism>
<dbReference type="EMBL" id="JALGBH010000001">
    <property type="protein sequence ID" value="MCJ0741956.1"/>
    <property type="molecule type" value="Genomic_DNA"/>
</dbReference>
<protein>
    <submittedName>
        <fullName evidence="1">Uncharacterized protein</fullName>
    </submittedName>
</protein>
<comment type="caution">
    <text evidence="1">The sequence shown here is derived from an EMBL/GenBank/DDBJ whole genome shotgun (WGS) entry which is preliminary data.</text>
</comment>
<evidence type="ECO:0000313" key="2">
    <source>
        <dbReference type="Proteomes" id="UP001165460"/>
    </source>
</evidence>
<gene>
    <name evidence="1" type="ORF">MMF97_04465</name>
</gene>
<proteinExistence type="predicted"/>
<sequence length="151" mass="16930">MTKIRPHIQSLADLQSERLRLKSSYLLREEALKSNAKTYIHQFSPLYFLNKLTNSKTLFKIDEKTNITGKMMSVILPFILNKTLFRGSGLITKTLGALISGKIGNSLDADQITGAISHIKSFITSIFSKSEKKSKPLNFADYGIPPDSETY</sequence>
<reference evidence="1" key="1">
    <citation type="submission" date="2022-03" db="EMBL/GenBank/DDBJ databases">
        <authorList>
            <person name="Woo C.Y."/>
        </authorList>
    </citation>
    <scope>NUCLEOTIDE SEQUENCE</scope>
    <source>
        <strain evidence="1">CYS-01</strain>
    </source>
</reference>